<comment type="caution">
    <text evidence="2">The sequence shown here is derived from an EMBL/GenBank/DDBJ whole genome shotgun (WGS) entry which is preliminary data.</text>
</comment>
<dbReference type="Gene3D" id="1.25.10.10">
    <property type="entry name" value="Leucine-rich Repeat Variant"/>
    <property type="match status" value="1"/>
</dbReference>
<accession>A0ABT7EIA4</accession>
<dbReference type="SUPFAM" id="SSF48371">
    <property type="entry name" value="ARM repeat"/>
    <property type="match status" value="1"/>
</dbReference>
<sequence>MKRATPLLLCTLTLPFGSVNASQECARWGEFSTHASTNMTTLNAPSQNKLSVTGDLVFRPLLKDEKFYWLGLQLSSAELQLDNTPIQAQYYRVPFAVKIAATSGDILDYHFGAKLKPEDEQKLVAIYQQFHIEHLQKYDLQSPKIIQESDNLGRYRVRYQTLANSAVQKQKLDYTLTTQGTQLFAFKKPKIKQDLFTFKTSKCWISELQGYNNTVVESDKGDININVSQTIRYMQKQAPIPTNIALMSLPLSPAKWPILPLNSVYPKPRPVPLDNAKIFTQLLLQKDLQALSSDALLQLLYDNQIYLSTLHNLIKQGAFADKQLSRLLLMIGKSDFDYAHQLLTDLYLDTELDANQRFRSLMALKYSEQPLSAELVDKLYSHIDSSELTAIDEKLARTALMVLGVIASNQTGSEFAQSLTESLADRLITTRDNKKQATLLTALGNSADPTHQESISKFLRSDDAKLRATAAQALGNMPNEISLGYLEKSLQRESDQQTQQALLSAMGNNQLNETQVNKVILFAQKQQDNTVRVAAINAAAKQIGHNQDVVDKLKPLLKQERDQQVLRALMSAIHGNN</sequence>
<dbReference type="RefSeq" id="WP_284136725.1">
    <property type="nucleotide sequence ID" value="NZ_JASJUT010000002.1"/>
</dbReference>
<reference evidence="2 3" key="1">
    <citation type="submission" date="2023-05" db="EMBL/GenBank/DDBJ databases">
        <title>Pseudoalteromonas ardens sp. nov., Pseudoalteromonas obscura sp. nov., and Pseudoalteromonas umbrosa sp. nov., isolated from the coral Montipora capitata.</title>
        <authorList>
            <person name="Thomas E.M."/>
            <person name="Smith E.M."/>
            <person name="Papke E."/>
            <person name="Shlafstein M.D."/>
            <person name="Oline D.K."/>
            <person name="Videau P."/>
            <person name="Saw J.H."/>
            <person name="Strangman W.K."/>
            <person name="Ushijima B."/>
        </authorList>
    </citation>
    <scope>NUCLEOTIDE SEQUENCE [LARGE SCALE GENOMIC DNA]</scope>
    <source>
        <strain evidence="2 3">P94</strain>
    </source>
</reference>
<feature type="signal peptide" evidence="1">
    <location>
        <begin position="1"/>
        <end position="21"/>
    </location>
</feature>
<keyword evidence="1" id="KW-0732">Signal</keyword>
<keyword evidence="3" id="KW-1185">Reference proteome</keyword>
<feature type="chain" id="PRO_5045133334" evidence="1">
    <location>
        <begin position="22"/>
        <end position="577"/>
    </location>
</feature>
<name>A0ABT7EIA4_9GAMM</name>
<dbReference type="InterPro" id="IPR011989">
    <property type="entry name" value="ARM-like"/>
</dbReference>
<gene>
    <name evidence="2" type="ORF">QNM18_06775</name>
</gene>
<evidence type="ECO:0000313" key="2">
    <source>
        <dbReference type="EMBL" id="MDK2594770.1"/>
    </source>
</evidence>
<dbReference type="Pfam" id="PF13646">
    <property type="entry name" value="HEAT_2"/>
    <property type="match status" value="1"/>
</dbReference>
<evidence type="ECO:0000256" key="1">
    <source>
        <dbReference type="SAM" id="SignalP"/>
    </source>
</evidence>
<protein>
    <submittedName>
        <fullName evidence="2">HEAT repeat domain-containing protein</fullName>
    </submittedName>
</protein>
<dbReference type="InterPro" id="IPR016024">
    <property type="entry name" value="ARM-type_fold"/>
</dbReference>
<dbReference type="EMBL" id="JASJUT010000002">
    <property type="protein sequence ID" value="MDK2594770.1"/>
    <property type="molecule type" value="Genomic_DNA"/>
</dbReference>
<dbReference type="Proteomes" id="UP001231915">
    <property type="component" value="Unassembled WGS sequence"/>
</dbReference>
<organism evidence="2 3">
    <name type="scientific">Pseudoalteromonas obscura</name>
    <dbReference type="NCBI Taxonomy" id="3048491"/>
    <lineage>
        <taxon>Bacteria</taxon>
        <taxon>Pseudomonadati</taxon>
        <taxon>Pseudomonadota</taxon>
        <taxon>Gammaproteobacteria</taxon>
        <taxon>Alteromonadales</taxon>
        <taxon>Pseudoalteromonadaceae</taxon>
        <taxon>Pseudoalteromonas</taxon>
    </lineage>
</organism>
<proteinExistence type="predicted"/>
<evidence type="ECO:0000313" key="3">
    <source>
        <dbReference type="Proteomes" id="UP001231915"/>
    </source>
</evidence>